<keyword evidence="4" id="KW-0378">Hydrolase</keyword>
<evidence type="ECO:0000313" key="10">
    <source>
        <dbReference type="Proteomes" id="UP000000428"/>
    </source>
</evidence>
<protein>
    <submittedName>
        <fullName evidence="9">Serine protease</fullName>
    </submittedName>
</protein>
<feature type="domain" description="Peptidase S1A alpha-lytic prodomain" evidence="8">
    <location>
        <begin position="110"/>
        <end position="164"/>
    </location>
</feature>
<dbReference type="GO" id="GO:0004252">
    <property type="term" value="F:serine-type endopeptidase activity"/>
    <property type="evidence" value="ECO:0007669"/>
    <property type="project" value="InterPro"/>
</dbReference>
<evidence type="ECO:0000313" key="9">
    <source>
        <dbReference type="EMBL" id="BAC74263.1"/>
    </source>
</evidence>
<dbReference type="eggNOG" id="COG0265">
    <property type="taxonomic scope" value="Bacteria"/>
</dbReference>
<evidence type="ECO:0000256" key="6">
    <source>
        <dbReference type="ARBA" id="ARBA00023145"/>
    </source>
</evidence>
<name>Q828V9_STRAW</name>
<dbReference type="PRINTS" id="PR00861">
    <property type="entry name" value="ALYTICPTASE"/>
</dbReference>
<keyword evidence="10" id="KW-1185">Reference proteome</keyword>
<evidence type="ECO:0000256" key="4">
    <source>
        <dbReference type="ARBA" id="ARBA00022801"/>
    </source>
</evidence>
<reference evidence="9 10" key="3">
    <citation type="journal article" date="2014" name="J. Ind. Microbiol. Biotechnol.">
        <title>Genome mining of the Streptomyces avermitilis genome and development of genome-minimized hosts for heterologous expression of biosynthetic gene clusters.</title>
        <authorList>
            <person name="Ikeda H."/>
            <person name="Shin-ya K."/>
            <person name="Omura S."/>
        </authorList>
    </citation>
    <scope>NUCLEOTIDE SEQUENCE [LARGE SCALE GENOMIC DNA]</scope>
    <source>
        <strain evidence="10">ATCC 31267 / DSM 46492 / JCM 5070 / NBRC 14893 / NCIMB 12804 / NRRL 8165 / MA-4680</strain>
    </source>
</reference>
<comment type="similarity">
    <text evidence="1">Belongs to the peptidase S1 family.</text>
</comment>
<gene>
    <name evidence="9" type="primary">sprA</name>
    <name evidence="9" type="ORF">SAVERM_6552</name>
</gene>
<proteinExistence type="inferred from homology"/>
<dbReference type="Proteomes" id="UP000000428">
    <property type="component" value="Chromosome"/>
</dbReference>
<dbReference type="AlphaFoldDB" id="Q828V9"/>
<dbReference type="InterPro" id="IPR009003">
    <property type="entry name" value="Peptidase_S1_PA"/>
</dbReference>
<keyword evidence="5" id="KW-0720">Serine protease</keyword>
<evidence type="ECO:0000256" key="3">
    <source>
        <dbReference type="ARBA" id="ARBA00022729"/>
    </source>
</evidence>
<dbReference type="InterPro" id="IPR018114">
    <property type="entry name" value="TRYPSIN_HIS"/>
</dbReference>
<dbReference type="PROSITE" id="PS00134">
    <property type="entry name" value="TRYPSIN_HIS"/>
    <property type="match status" value="1"/>
</dbReference>
<keyword evidence="6" id="KW-0865">Zymogen</keyword>
<dbReference type="Gene3D" id="3.30.300.50">
    <property type="match status" value="1"/>
</dbReference>
<dbReference type="EMBL" id="BA000030">
    <property type="protein sequence ID" value="BAC74263.1"/>
    <property type="molecule type" value="Genomic_DNA"/>
</dbReference>
<sequence>MLRGPQVERCTAERRPCALRSRGRILPHSACQGHGLSGNRTTGSWLRLTGPIPHVGPPTSPGRERKVRIKRTNPRSGVARRTRLIAVATGFLAAAAFAVPTANASDAQTFSATQLTTVAKSVLKSDVAGTAWAVDPKTNRVVVTVDSTVSKAEIAQIKKDAGSNAGALTVKHTPGTFKKLITGGDAIYGGGYRCSLGFNVHSGSTYYFLTAGHCGEVASTWYSNSGQTTTLGTNVSYSFPTNDFALVRYTNTSVAHPSAVGSQTISSAATPSVGTTVYRRGSTTGTHSGRVTALNATVNYGSGDVVYGMIQTTVCAEGGDSGGPLYGGSVAYGLTSGGSGNCTSGGTTFFQPVTEALSYYGVSVG</sequence>
<dbReference type="CDD" id="cd21112">
    <property type="entry name" value="alphaLP-like"/>
    <property type="match status" value="1"/>
</dbReference>
<accession>Q828V9</accession>
<dbReference type="KEGG" id="sma:SAVERM_6552"/>
<reference evidence="9 10" key="1">
    <citation type="journal article" date="2001" name="Proc. Natl. Acad. Sci. U.S.A.">
        <title>Genome sequence of an industrial microorganism Streptomyces avermitilis: deducing the ability of producing secondary metabolites.</title>
        <authorList>
            <person name="Omura S."/>
            <person name="Ikeda H."/>
            <person name="Ishikawa J."/>
            <person name="Hanamoto A."/>
            <person name="Takahashi C."/>
            <person name="Shinose M."/>
            <person name="Takahashi Y."/>
            <person name="Horikawa H."/>
            <person name="Nakazawa H."/>
            <person name="Osonoe T."/>
            <person name="Kikuchi H."/>
            <person name="Shiba T."/>
            <person name="Sakaki Y."/>
            <person name="Hattori M."/>
        </authorList>
    </citation>
    <scope>NUCLEOTIDE SEQUENCE [LARGE SCALE GENOMIC DNA]</scope>
    <source>
        <strain evidence="10">ATCC 31267 / DSM 46492 / JCM 5070 / NBRC 14893 / NCIMB 12804 / NRRL 8165 / MA-4680</strain>
    </source>
</reference>
<dbReference type="InterPro" id="IPR004236">
    <property type="entry name" value="Pept_S1_alpha_lytic"/>
</dbReference>
<dbReference type="InterPro" id="IPR043504">
    <property type="entry name" value="Peptidase_S1_PA_chymotrypsin"/>
</dbReference>
<dbReference type="InterPro" id="IPR035070">
    <property type="entry name" value="Streptogrisin_prodomain"/>
</dbReference>
<evidence type="ECO:0000256" key="5">
    <source>
        <dbReference type="ARBA" id="ARBA00022825"/>
    </source>
</evidence>
<evidence type="ECO:0000259" key="8">
    <source>
        <dbReference type="Pfam" id="PF02983"/>
    </source>
</evidence>
<dbReference type="Pfam" id="PF02983">
    <property type="entry name" value="Pro_Al_protease"/>
    <property type="match status" value="1"/>
</dbReference>
<dbReference type="Gene3D" id="2.40.10.10">
    <property type="entry name" value="Trypsin-like serine proteases"/>
    <property type="match status" value="2"/>
</dbReference>
<dbReference type="PROSITE" id="PS00135">
    <property type="entry name" value="TRYPSIN_SER"/>
    <property type="match status" value="1"/>
</dbReference>
<dbReference type="HOGENOM" id="CLU_030648_1_0_11"/>
<keyword evidence="3" id="KW-0732">Signal</keyword>
<dbReference type="GO" id="GO:0005576">
    <property type="term" value="C:extracellular region"/>
    <property type="evidence" value="ECO:0007669"/>
    <property type="project" value="InterPro"/>
</dbReference>
<dbReference type="InterPro" id="IPR033116">
    <property type="entry name" value="TRYPSIN_SER"/>
</dbReference>
<dbReference type="InterPro" id="IPR001316">
    <property type="entry name" value="Pept_S1A_streptogrisin"/>
</dbReference>
<keyword evidence="2 9" id="KW-0645">Protease</keyword>
<dbReference type="SUPFAM" id="SSF50494">
    <property type="entry name" value="Trypsin-like serine proteases"/>
    <property type="match status" value="1"/>
</dbReference>
<evidence type="ECO:0000256" key="2">
    <source>
        <dbReference type="ARBA" id="ARBA00022670"/>
    </source>
</evidence>
<keyword evidence="7" id="KW-1015">Disulfide bond</keyword>
<organism evidence="9 10">
    <name type="scientific">Streptomyces avermitilis (strain ATCC 31267 / DSM 46492 / JCM 5070 / NBRC 14893 / NCIMB 12804 / NRRL 8165 / MA-4680)</name>
    <dbReference type="NCBI Taxonomy" id="227882"/>
    <lineage>
        <taxon>Bacteria</taxon>
        <taxon>Bacillati</taxon>
        <taxon>Actinomycetota</taxon>
        <taxon>Actinomycetes</taxon>
        <taxon>Kitasatosporales</taxon>
        <taxon>Streptomycetaceae</taxon>
        <taxon>Streptomyces</taxon>
    </lineage>
</organism>
<dbReference type="GO" id="GO:0006508">
    <property type="term" value="P:proteolysis"/>
    <property type="evidence" value="ECO:0007669"/>
    <property type="project" value="UniProtKB-KW"/>
</dbReference>
<reference evidence="9 10" key="2">
    <citation type="journal article" date="2003" name="Nat. Biotechnol.">
        <title>Complete genome sequence and comparative analysis of the industrial microorganism Streptomyces avermitilis.</title>
        <authorList>
            <person name="Ikeda H."/>
            <person name="Ishikawa J."/>
            <person name="Hanamoto A."/>
            <person name="Shinose M."/>
            <person name="Kikuchi H."/>
            <person name="Shiba T."/>
            <person name="Sakaki Y."/>
            <person name="Hattori M."/>
            <person name="Omura S."/>
        </authorList>
    </citation>
    <scope>NUCLEOTIDE SEQUENCE [LARGE SCALE GENOMIC DNA]</scope>
    <source>
        <strain evidence="10">ATCC 31267 / DSM 46492 / JCM 5070 / NBRC 14893 / NCIMB 12804 / NRRL 8165 / MA-4680</strain>
    </source>
</reference>
<evidence type="ECO:0000256" key="1">
    <source>
        <dbReference type="ARBA" id="ARBA00007664"/>
    </source>
</evidence>
<evidence type="ECO:0000256" key="7">
    <source>
        <dbReference type="ARBA" id="ARBA00023157"/>
    </source>
</evidence>